<reference evidence="2 3" key="1">
    <citation type="journal article" date="2019" name="Int. J. Syst. Evol. Microbiol.">
        <title>The Global Catalogue of Microorganisms (GCM) 10K type strain sequencing project: providing services to taxonomists for standard genome sequencing and annotation.</title>
        <authorList>
            <consortium name="The Broad Institute Genomics Platform"/>
            <consortium name="The Broad Institute Genome Sequencing Center for Infectious Disease"/>
            <person name="Wu L."/>
            <person name="Ma J."/>
        </authorList>
    </citation>
    <scope>NUCLEOTIDE SEQUENCE [LARGE SCALE GENOMIC DNA]</scope>
    <source>
        <strain evidence="2 3">DT85</strain>
    </source>
</reference>
<proteinExistence type="predicted"/>
<feature type="region of interest" description="Disordered" evidence="1">
    <location>
        <begin position="57"/>
        <end position="98"/>
    </location>
</feature>
<feature type="compositionally biased region" description="Low complexity" evidence="1">
    <location>
        <begin position="76"/>
        <end position="88"/>
    </location>
</feature>
<dbReference type="Proteomes" id="UP001596398">
    <property type="component" value="Unassembled WGS sequence"/>
</dbReference>
<evidence type="ECO:0000313" key="2">
    <source>
        <dbReference type="EMBL" id="MFC7234654.1"/>
    </source>
</evidence>
<dbReference type="AlphaFoldDB" id="A0ABD5ZNA6"/>
<dbReference type="GeneID" id="79266322"/>
<name>A0ABD5ZNA6_9EURY</name>
<organism evidence="2 3">
    <name type="scientific">Halosegnis marinus</name>
    <dbReference type="NCBI Taxonomy" id="3034023"/>
    <lineage>
        <taxon>Archaea</taxon>
        <taxon>Methanobacteriati</taxon>
        <taxon>Methanobacteriota</taxon>
        <taxon>Stenosarchaea group</taxon>
        <taxon>Halobacteria</taxon>
        <taxon>Halobacteriales</taxon>
        <taxon>Natronomonadaceae</taxon>
        <taxon>Halosegnis</taxon>
    </lineage>
</organism>
<dbReference type="RefSeq" id="WP_276235667.1">
    <property type="nucleotide sequence ID" value="NZ_CP119802.1"/>
</dbReference>
<evidence type="ECO:0008006" key="4">
    <source>
        <dbReference type="Google" id="ProtNLM"/>
    </source>
</evidence>
<comment type="caution">
    <text evidence="2">The sequence shown here is derived from an EMBL/GenBank/DDBJ whole genome shotgun (WGS) entry which is preliminary data.</text>
</comment>
<accession>A0ABD5ZNA6</accession>
<dbReference type="EMBL" id="JBHTAP010000001">
    <property type="protein sequence ID" value="MFC7234654.1"/>
    <property type="molecule type" value="Genomic_DNA"/>
</dbReference>
<evidence type="ECO:0000256" key="1">
    <source>
        <dbReference type="SAM" id="MobiDB-lite"/>
    </source>
</evidence>
<sequence>MIPNLFDPAANAASAGASVGAQLGSKAGPVGAGVGAGFGAAGGYIAGKALDPCPVRKALPDGGEVRERTSGEGDTDPAATADAADATPRSVEIPVTEA</sequence>
<protein>
    <recommendedName>
        <fullName evidence="4">Glycine zipper domain-containing protein</fullName>
    </recommendedName>
</protein>
<keyword evidence="3" id="KW-1185">Reference proteome</keyword>
<gene>
    <name evidence="2" type="ORF">ACFQJ4_04895</name>
</gene>
<evidence type="ECO:0000313" key="3">
    <source>
        <dbReference type="Proteomes" id="UP001596398"/>
    </source>
</evidence>